<dbReference type="SUPFAM" id="SSF49899">
    <property type="entry name" value="Concanavalin A-like lectins/glucanases"/>
    <property type="match status" value="1"/>
</dbReference>
<dbReference type="GO" id="GO:0045493">
    <property type="term" value="P:xylan catabolic process"/>
    <property type="evidence" value="ECO:0007669"/>
    <property type="project" value="UniProtKB-UniRule"/>
</dbReference>
<dbReference type="EC" id="3.2.1.8" evidence="4 10"/>
<gene>
    <name evidence="14" type="ORF">S7711_01312</name>
</gene>
<sequence>MFFSKVITAAALLTAATATPIDGLETLGNRLNARQSSTPNGEGTHNGYFYSWWSDGSSPVTYTNGAGGSYSVDWQSGGNLVGGKGYNPGTSRSIQYTASWNPVNNGNSYLTIYGWTRSPLVEYYVVEAHGEYNPGSSAQSRGSITVDGATYNLYESTRTNAPSIDGIQTFQQYWAIRQQHRTSGTVNMGTFFNAWESAGMPLGNHYYQIVATEAYNSRGSASVTVQSPP</sequence>
<keyword evidence="8 10" id="KW-0326">Glycosidase</keyword>
<dbReference type="PROSITE" id="PS51761">
    <property type="entry name" value="GH11_3"/>
    <property type="match status" value="1"/>
</dbReference>
<evidence type="ECO:0000259" key="13">
    <source>
        <dbReference type="PROSITE" id="PS51761"/>
    </source>
</evidence>
<evidence type="ECO:0000256" key="10">
    <source>
        <dbReference type="PROSITE-ProRule" id="PRU01097"/>
    </source>
</evidence>
<dbReference type="InterPro" id="IPR018208">
    <property type="entry name" value="GH11_AS_1"/>
</dbReference>
<evidence type="ECO:0000256" key="2">
    <source>
        <dbReference type="ARBA" id="ARBA00004851"/>
    </source>
</evidence>
<dbReference type="PANTHER" id="PTHR46828:SF3">
    <property type="entry name" value="ENDO-1,4-BETA-XYLANASE"/>
    <property type="match status" value="1"/>
</dbReference>
<dbReference type="InterPro" id="IPR033123">
    <property type="entry name" value="GH11_dom"/>
</dbReference>
<reference evidence="14 15" key="1">
    <citation type="journal article" date="2014" name="BMC Genomics">
        <title>Comparative genome sequencing reveals chemotype-specific gene clusters in the toxigenic black mold Stachybotrys.</title>
        <authorList>
            <person name="Semeiks J."/>
            <person name="Borek D."/>
            <person name="Otwinowski Z."/>
            <person name="Grishin N.V."/>
        </authorList>
    </citation>
    <scope>NUCLEOTIDE SEQUENCE [LARGE SCALE GENOMIC DNA]</scope>
    <source>
        <strain evidence="15">CBS 109288 / IBT 7711</strain>
    </source>
</reference>
<accession>A0A084BBN4</accession>
<keyword evidence="6 10" id="KW-0378">Hydrolase</keyword>
<keyword evidence="15" id="KW-1185">Reference proteome</keyword>
<keyword evidence="7 10" id="KW-0119">Carbohydrate metabolism</keyword>
<dbReference type="PRINTS" id="PR00911">
    <property type="entry name" value="GLHYDRLASE11"/>
</dbReference>
<keyword evidence="5 10" id="KW-0858">Xylan degradation</keyword>
<evidence type="ECO:0000256" key="9">
    <source>
        <dbReference type="ARBA" id="ARBA00023326"/>
    </source>
</evidence>
<evidence type="ECO:0000256" key="8">
    <source>
        <dbReference type="ARBA" id="ARBA00023295"/>
    </source>
</evidence>
<keyword evidence="9 10" id="KW-0624">Polysaccharide degradation</keyword>
<dbReference type="InterPro" id="IPR013320">
    <property type="entry name" value="ConA-like_dom_sf"/>
</dbReference>
<evidence type="ECO:0000313" key="15">
    <source>
        <dbReference type="Proteomes" id="UP000028045"/>
    </source>
</evidence>
<organism evidence="14 15">
    <name type="scientific">Stachybotrys chartarum (strain CBS 109288 / IBT 7711)</name>
    <name type="common">Toxic black mold</name>
    <name type="synonym">Stilbospora chartarum</name>
    <dbReference type="NCBI Taxonomy" id="1280523"/>
    <lineage>
        <taxon>Eukaryota</taxon>
        <taxon>Fungi</taxon>
        <taxon>Dikarya</taxon>
        <taxon>Ascomycota</taxon>
        <taxon>Pezizomycotina</taxon>
        <taxon>Sordariomycetes</taxon>
        <taxon>Hypocreomycetidae</taxon>
        <taxon>Hypocreales</taxon>
        <taxon>Stachybotryaceae</taxon>
        <taxon>Stachybotrys</taxon>
    </lineage>
</organism>
<comment type="similarity">
    <text evidence="3 10 11">Belongs to the glycosyl hydrolase 11 (cellulase G) family.</text>
</comment>
<dbReference type="EMBL" id="KL647405">
    <property type="protein sequence ID" value="KEY74963.1"/>
    <property type="molecule type" value="Genomic_DNA"/>
</dbReference>
<dbReference type="PROSITE" id="PS00776">
    <property type="entry name" value="GH11_1"/>
    <property type="match status" value="1"/>
</dbReference>
<protein>
    <recommendedName>
        <fullName evidence="4 10">Endo-1,4-beta-xylanase</fullName>
        <ecNumber evidence="4 10">3.2.1.8</ecNumber>
    </recommendedName>
</protein>
<feature type="chain" id="PRO_5001771891" description="Endo-1,4-beta-xylanase" evidence="12">
    <location>
        <begin position="19"/>
        <end position="229"/>
    </location>
</feature>
<evidence type="ECO:0000313" key="14">
    <source>
        <dbReference type="EMBL" id="KEY74963.1"/>
    </source>
</evidence>
<keyword evidence="12" id="KW-0732">Signal</keyword>
<dbReference type="FunFam" id="2.60.120.180:FF:000001">
    <property type="entry name" value="Endo-1,4-beta-xylanase"/>
    <property type="match status" value="1"/>
</dbReference>
<feature type="domain" description="GH11" evidence="13">
    <location>
        <begin position="36"/>
        <end position="226"/>
    </location>
</feature>
<dbReference type="GO" id="GO:0031176">
    <property type="term" value="F:endo-1,4-beta-xylanase activity"/>
    <property type="evidence" value="ECO:0007669"/>
    <property type="project" value="UniProtKB-UniRule"/>
</dbReference>
<feature type="active site" description="Proton donor" evidence="10">
    <location>
        <position position="213"/>
    </location>
</feature>
<evidence type="ECO:0000256" key="6">
    <source>
        <dbReference type="ARBA" id="ARBA00022801"/>
    </source>
</evidence>
<evidence type="ECO:0000256" key="7">
    <source>
        <dbReference type="ARBA" id="ARBA00023277"/>
    </source>
</evidence>
<comment type="catalytic activity">
    <reaction evidence="1 10 11">
        <text>Endohydrolysis of (1-&gt;4)-beta-D-xylosidic linkages in xylans.</text>
        <dbReference type="EC" id="3.2.1.8"/>
    </reaction>
</comment>
<dbReference type="OrthoDB" id="2115822at2759"/>
<dbReference type="AlphaFoldDB" id="A0A084BBN4"/>
<dbReference type="Gene3D" id="2.60.120.180">
    <property type="match status" value="1"/>
</dbReference>
<comment type="pathway">
    <text evidence="2 10 11">Glycan degradation; xylan degradation.</text>
</comment>
<dbReference type="Proteomes" id="UP000028045">
    <property type="component" value="Unassembled WGS sequence"/>
</dbReference>
<evidence type="ECO:0000256" key="11">
    <source>
        <dbReference type="RuleBase" id="RU362015"/>
    </source>
</evidence>
<feature type="active site" description="Nucleophile" evidence="10">
    <location>
        <position position="122"/>
    </location>
</feature>
<name>A0A084BBN4_STACB</name>
<feature type="signal peptide" evidence="12">
    <location>
        <begin position="1"/>
        <end position="18"/>
    </location>
</feature>
<evidence type="ECO:0000256" key="4">
    <source>
        <dbReference type="ARBA" id="ARBA00012590"/>
    </source>
</evidence>
<dbReference type="PANTHER" id="PTHR46828">
    <property type="entry name" value="ENDO-1,4-BETA-XYLANASE A-RELATED"/>
    <property type="match status" value="1"/>
</dbReference>
<dbReference type="HOGENOM" id="CLU_052631_0_0_1"/>
<evidence type="ECO:0000256" key="1">
    <source>
        <dbReference type="ARBA" id="ARBA00000681"/>
    </source>
</evidence>
<evidence type="ECO:0000256" key="5">
    <source>
        <dbReference type="ARBA" id="ARBA00022651"/>
    </source>
</evidence>
<dbReference type="UniPathway" id="UPA00114"/>
<dbReference type="InterPro" id="IPR013319">
    <property type="entry name" value="GH11/12"/>
</dbReference>
<evidence type="ECO:0000256" key="3">
    <source>
        <dbReference type="ARBA" id="ARBA00007792"/>
    </source>
</evidence>
<dbReference type="InterPro" id="IPR001137">
    <property type="entry name" value="Glyco_hydro_11"/>
</dbReference>
<proteinExistence type="inferred from homology"/>
<evidence type="ECO:0000256" key="12">
    <source>
        <dbReference type="SAM" id="SignalP"/>
    </source>
</evidence>
<dbReference type="Pfam" id="PF00457">
    <property type="entry name" value="Glyco_hydro_11"/>
    <property type="match status" value="1"/>
</dbReference>